<evidence type="ECO:0000313" key="2">
    <source>
        <dbReference type="EMBL" id="TGA98054.1"/>
    </source>
</evidence>
<reference evidence="2 3" key="1">
    <citation type="submission" date="2019-03" db="EMBL/GenBank/DDBJ databases">
        <authorList>
            <person name="Gonzalez-Pimentel J.L."/>
        </authorList>
    </citation>
    <scope>NUCLEOTIDE SEQUENCE [LARGE SCALE GENOMIC DNA]</scope>
    <source>
        <strain evidence="2 3">JCM 31289</strain>
    </source>
</reference>
<dbReference type="EMBL" id="SRID01000266">
    <property type="protein sequence ID" value="TGA98054.1"/>
    <property type="molecule type" value="Genomic_DNA"/>
</dbReference>
<evidence type="ECO:0000256" key="1">
    <source>
        <dbReference type="SAM" id="SignalP"/>
    </source>
</evidence>
<feature type="signal peptide" evidence="1">
    <location>
        <begin position="1"/>
        <end position="26"/>
    </location>
</feature>
<protein>
    <recommendedName>
        <fullName evidence="4">Chaplin</fullName>
    </recommendedName>
</protein>
<dbReference type="Proteomes" id="UP000297948">
    <property type="component" value="Unassembled WGS sequence"/>
</dbReference>
<keyword evidence="1" id="KW-0732">Signal</keyword>
<comment type="caution">
    <text evidence="2">The sequence shown here is derived from an EMBL/GenBank/DDBJ whole genome shotgun (WGS) entry which is preliminary data.</text>
</comment>
<gene>
    <name evidence="2" type="ORF">E4099_23185</name>
</gene>
<dbReference type="AlphaFoldDB" id="A0A4Z0GQ04"/>
<sequence length="69" mass="6637">MRMVTGFAGLLLAGAAVLGASGVAGAQDEPEPRQGAVPDISISLPASGCGAGTNLIALPLTLMTGQGIC</sequence>
<feature type="chain" id="PRO_5021501825" description="Chaplin" evidence="1">
    <location>
        <begin position="27"/>
        <end position="69"/>
    </location>
</feature>
<evidence type="ECO:0008006" key="4">
    <source>
        <dbReference type="Google" id="ProtNLM"/>
    </source>
</evidence>
<dbReference type="RefSeq" id="WP_135341050.1">
    <property type="nucleotide sequence ID" value="NZ_JBHLTX010000045.1"/>
</dbReference>
<organism evidence="2 3">
    <name type="scientific">Streptomyces palmae</name>
    <dbReference type="NCBI Taxonomy" id="1701085"/>
    <lineage>
        <taxon>Bacteria</taxon>
        <taxon>Bacillati</taxon>
        <taxon>Actinomycetota</taxon>
        <taxon>Actinomycetes</taxon>
        <taxon>Kitasatosporales</taxon>
        <taxon>Streptomycetaceae</taxon>
        <taxon>Streptomyces</taxon>
    </lineage>
</organism>
<accession>A0A4Z0GQ04</accession>
<name>A0A4Z0GQ04_9ACTN</name>
<proteinExistence type="predicted"/>
<evidence type="ECO:0000313" key="3">
    <source>
        <dbReference type="Proteomes" id="UP000297948"/>
    </source>
</evidence>
<keyword evidence="3" id="KW-1185">Reference proteome</keyword>